<dbReference type="Pfam" id="PF01205">
    <property type="entry name" value="Impact_N"/>
    <property type="match status" value="1"/>
</dbReference>
<evidence type="ECO:0000259" key="3">
    <source>
        <dbReference type="Pfam" id="PF01205"/>
    </source>
</evidence>
<proteinExistence type="inferred from homology"/>
<evidence type="ECO:0000313" key="4">
    <source>
        <dbReference type="EMBL" id="NNF06403.1"/>
    </source>
</evidence>
<dbReference type="InterPro" id="IPR020569">
    <property type="entry name" value="UPF0029_Impact_CS"/>
</dbReference>
<organism evidence="4 5">
    <name type="scientific">Eiseniibacteriota bacterium</name>
    <dbReference type="NCBI Taxonomy" id="2212470"/>
    <lineage>
        <taxon>Bacteria</taxon>
        <taxon>Candidatus Eiseniibacteriota</taxon>
    </lineage>
</organism>
<dbReference type="Gene3D" id="3.30.230.30">
    <property type="entry name" value="Impact, N-terminal domain"/>
    <property type="match status" value="1"/>
</dbReference>
<gene>
    <name evidence="4" type="ORF">HKN21_06555</name>
</gene>
<evidence type="ECO:0000256" key="2">
    <source>
        <dbReference type="SAM" id="MobiDB-lite"/>
    </source>
</evidence>
<comment type="caution">
    <text evidence="4">The sequence shown here is derived from an EMBL/GenBank/DDBJ whole genome shotgun (WGS) entry which is preliminary data.</text>
</comment>
<feature type="region of interest" description="Disordered" evidence="2">
    <location>
        <begin position="60"/>
        <end position="83"/>
    </location>
</feature>
<dbReference type="InterPro" id="IPR020568">
    <property type="entry name" value="Ribosomal_Su5_D2-typ_SF"/>
</dbReference>
<dbReference type="SUPFAM" id="SSF54211">
    <property type="entry name" value="Ribosomal protein S5 domain 2-like"/>
    <property type="match status" value="1"/>
</dbReference>
<dbReference type="GO" id="GO:0006446">
    <property type="term" value="P:regulation of translational initiation"/>
    <property type="evidence" value="ECO:0007669"/>
    <property type="project" value="TreeGrafter"/>
</dbReference>
<dbReference type="PANTHER" id="PTHR16301">
    <property type="entry name" value="IMPACT-RELATED"/>
    <property type="match status" value="1"/>
</dbReference>
<accession>A0A7Y2EEA0</accession>
<protein>
    <recommendedName>
        <fullName evidence="3">Impact N-terminal domain-containing protein</fullName>
    </recommendedName>
</protein>
<dbReference type="InterPro" id="IPR023582">
    <property type="entry name" value="Impact"/>
</dbReference>
<reference evidence="4 5" key="1">
    <citation type="submission" date="2020-03" db="EMBL/GenBank/DDBJ databases">
        <title>Metabolic flexibility allows generalist bacteria to become dominant in a frequently disturbed ecosystem.</title>
        <authorList>
            <person name="Chen Y.-J."/>
            <person name="Leung P.M."/>
            <person name="Bay S.K."/>
            <person name="Hugenholtz P."/>
            <person name="Kessler A.J."/>
            <person name="Shelley G."/>
            <person name="Waite D.W."/>
            <person name="Cook P.L."/>
            <person name="Greening C."/>
        </authorList>
    </citation>
    <scope>NUCLEOTIDE SEQUENCE [LARGE SCALE GENOMIC DNA]</scope>
    <source>
        <strain evidence="4">SS_bin_28</strain>
    </source>
</reference>
<sequence>MTETDAVHSLNSGPEIEIKIKGSRFLGRAFEAVTEDEARVELAALKKKAYDATHHCSAWKIGPPEKPIERHDDDGEPNGSAGPPILGAIHQSGLINALVVVTRYYGGTKLGTGGLVKAYGEAARLALAEAPRKTLWRRESLVIRCAFDDLGPVETLVGKAAAHTLEVERVFEPEPEVRLVLKQSRVDDLANALVEATAGRVKLERESLGIA</sequence>
<dbReference type="AlphaFoldDB" id="A0A7Y2EEA0"/>
<dbReference type="EMBL" id="JABDJR010000248">
    <property type="protein sequence ID" value="NNF06403.1"/>
    <property type="molecule type" value="Genomic_DNA"/>
</dbReference>
<evidence type="ECO:0000313" key="5">
    <source>
        <dbReference type="Proteomes" id="UP000547674"/>
    </source>
</evidence>
<dbReference type="PANTHER" id="PTHR16301:SF20">
    <property type="entry name" value="IMPACT FAMILY MEMBER YIGZ"/>
    <property type="match status" value="1"/>
</dbReference>
<dbReference type="PROSITE" id="PS00910">
    <property type="entry name" value="UPF0029"/>
    <property type="match status" value="1"/>
</dbReference>
<evidence type="ECO:0000256" key="1">
    <source>
        <dbReference type="ARBA" id="ARBA00007665"/>
    </source>
</evidence>
<dbReference type="InterPro" id="IPR036956">
    <property type="entry name" value="Impact_N_sf"/>
</dbReference>
<dbReference type="GO" id="GO:0005737">
    <property type="term" value="C:cytoplasm"/>
    <property type="evidence" value="ECO:0007669"/>
    <property type="project" value="TreeGrafter"/>
</dbReference>
<name>A0A7Y2EEA0_UNCEI</name>
<comment type="similarity">
    <text evidence="1">Belongs to the IMPACT family.</text>
</comment>
<dbReference type="InterPro" id="IPR001498">
    <property type="entry name" value="Impact_N"/>
</dbReference>
<dbReference type="Proteomes" id="UP000547674">
    <property type="component" value="Unassembled WGS sequence"/>
</dbReference>
<feature type="domain" description="Impact N-terminal" evidence="3">
    <location>
        <begin position="21"/>
        <end position="127"/>
    </location>
</feature>